<dbReference type="RefSeq" id="WP_138988742.1">
    <property type="nucleotide sequence ID" value="NZ_CP043869.1"/>
</dbReference>
<evidence type="ECO:0000313" key="20">
    <source>
        <dbReference type="EMBL" id="QEQ96036.1"/>
    </source>
</evidence>
<dbReference type="GO" id="GO:0006281">
    <property type="term" value="P:DNA repair"/>
    <property type="evidence" value="ECO:0007669"/>
    <property type="project" value="UniProtKB-KW"/>
</dbReference>
<dbReference type="Pfam" id="PF02581">
    <property type="entry name" value="TMP-TENI"/>
    <property type="match status" value="1"/>
</dbReference>
<evidence type="ECO:0000256" key="6">
    <source>
        <dbReference type="ARBA" id="ARBA00022763"/>
    </source>
</evidence>
<dbReference type="Gene3D" id="3.20.20.70">
    <property type="entry name" value="Aldolase class I"/>
    <property type="match status" value="1"/>
</dbReference>
<dbReference type="PROSITE" id="PS00893">
    <property type="entry name" value="NUDIX_BOX"/>
    <property type="match status" value="1"/>
</dbReference>
<dbReference type="PANTHER" id="PTHR47707:SF1">
    <property type="entry name" value="NUDIX HYDROLASE FAMILY PROTEIN"/>
    <property type="match status" value="1"/>
</dbReference>
<dbReference type="SUPFAM" id="SSF55811">
    <property type="entry name" value="Nudix"/>
    <property type="match status" value="1"/>
</dbReference>
<dbReference type="GO" id="GO:0008413">
    <property type="term" value="F:8-oxo-7,8-dihydroguanosine triphosphate pyrophosphatase activity"/>
    <property type="evidence" value="ECO:0007669"/>
    <property type="project" value="InterPro"/>
</dbReference>
<feature type="binding site" evidence="18">
    <location>
        <position position="58"/>
    </location>
    <ligand>
        <name>Mg(2+)</name>
        <dbReference type="ChEBI" id="CHEBI:18420"/>
    </ligand>
</feature>
<keyword evidence="21" id="KW-1185">Reference proteome</keyword>
<dbReference type="PANTHER" id="PTHR47707">
    <property type="entry name" value="8-OXO-DGTP DIPHOSPHATASE"/>
    <property type="match status" value="1"/>
</dbReference>
<dbReference type="Gene3D" id="3.90.79.10">
    <property type="entry name" value="Nucleoside Triphosphate Pyrophosphohydrolase"/>
    <property type="match status" value="1"/>
</dbReference>
<dbReference type="GO" id="GO:0044716">
    <property type="term" value="F:8-oxo-GDP phosphatase activity"/>
    <property type="evidence" value="ECO:0007669"/>
    <property type="project" value="TreeGrafter"/>
</dbReference>
<feature type="binding site" evidence="17">
    <location>
        <position position="24"/>
    </location>
    <ligand>
        <name>8-oxo-dGTP</name>
        <dbReference type="ChEBI" id="CHEBI:77896"/>
    </ligand>
</feature>
<evidence type="ECO:0000259" key="19">
    <source>
        <dbReference type="PROSITE" id="PS51462"/>
    </source>
</evidence>
<comment type="catalytic activity">
    <reaction evidence="11">
        <text>8-oxo-GTP + H2O = 8-oxo-GMP + diphosphate + H(+)</text>
        <dbReference type="Rhea" id="RHEA:67616"/>
        <dbReference type="ChEBI" id="CHEBI:15377"/>
        <dbReference type="ChEBI" id="CHEBI:15378"/>
        <dbReference type="ChEBI" id="CHEBI:33019"/>
        <dbReference type="ChEBI" id="CHEBI:143553"/>
        <dbReference type="ChEBI" id="CHEBI:145694"/>
    </reaction>
</comment>
<keyword evidence="7 20" id="KW-0378">Hydrolase</keyword>
<keyword evidence="4" id="KW-0235">DNA replication</keyword>
<dbReference type="Pfam" id="PF14815">
    <property type="entry name" value="NUDIX_4"/>
    <property type="match status" value="1"/>
</dbReference>
<gene>
    <name evidence="20" type="ORF">F0U83_04565</name>
</gene>
<feature type="binding site" evidence="17">
    <location>
        <position position="120"/>
    </location>
    <ligand>
        <name>8-oxo-dGTP</name>
        <dbReference type="ChEBI" id="CHEBI:77896"/>
    </ligand>
</feature>
<dbReference type="InterPro" id="IPR020084">
    <property type="entry name" value="NUDIX_hydrolase_CS"/>
</dbReference>
<evidence type="ECO:0000256" key="12">
    <source>
        <dbReference type="ARBA" id="ARBA00038905"/>
    </source>
</evidence>
<evidence type="ECO:0000256" key="18">
    <source>
        <dbReference type="PIRSR" id="PIRSR603561-2"/>
    </source>
</evidence>
<dbReference type="OrthoDB" id="9810648at2"/>
<keyword evidence="8 18" id="KW-0460">Magnesium</keyword>
<reference evidence="20 21" key="1">
    <citation type="journal article" date="2019" name="Biochem. Eng. J.">
        <title>Metabolic engineering of the marine bacteria Neptunomonas concharum for the production of acetoin and meso-2,3-butanediol from acetate.</title>
        <authorList>
            <person name="Li W."/>
            <person name="Pu N."/>
            <person name="Liu C.-X."/>
            <person name="Yuan Q.-P."/>
            <person name="Li Z.-J."/>
        </authorList>
    </citation>
    <scope>NUCLEOTIDE SEQUENCE [LARGE SCALE GENOMIC DNA]</scope>
    <source>
        <strain evidence="20 21">JCM17730</strain>
    </source>
</reference>
<accession>A0A5P1R9S6</accession>
<proteinExistence type="inferred from homology"/>
<dbReference type="CDD" id="cd03425">
    <property type="entry name" value="NUDIX_MutT_NudA_like"/>
    <property type="match status" value="1"/>
</dbReference>
<dbReference type="GO" id="GO:0009228">
    <property type="term" value="P:thiamine biosynthetic process"/>
    <property type="evidence" value="ECO:0007669"/>
    <property type="project" value="UniProtKB-KW"/>
</dbReference>
<dbReference type="InterPro" id="IPR036206">
    <property type="entry name" value="ThiamineP_synth_sf"/>
</dbReference>
<dbReference type="EC" id="3.6.1.55" evidence="12"/>
<evidence type="ECO:0000256" key="3">
    <source>
        <dbReference type="ARBA" id="ARBA00022457"/>
    </source>
</evidence>
<dbReference type="GO" id="GO:0044715">
    <property type="term" value="F:8-oxo-dGDP phosphatase activity"/>
    <property type="evidence" value="ECO:0007669"/>
    <property type="project" value="TreeGrafter"/>
</dbReference>
<evidence type="ECO:0000256" key="13">
    <source>
        <dbReference type="ARBA" id="ARBA00040794"/>
    </source>
</evidence>
<dbReference type="InterPro" id="IPR020476">
    <property type="entry name" value="Nudix_hydrolase"/>
</dbReference>
<dbReference type="AlphaFoldDB" id="A0A5P1R9S6"/>
<sequence>MSRLIHVAAAVIEDTQGRIFIAKRPDDKHQGGLWEFPGGKVEDGETAQQALVRELQEEIGIGVTGCSPLIQVPYHYPDKSVLLDVFHVTGFDGEAWGKEGQEVVWVAKRQLDSYQFPAANRPILNAALLPDRVLITPECGSSAEVLSGLQKSLLQHHLQGVIFRQKQISDEAYQRGYALISQALSGSECLLIAHCSIELANQLHAAALHLTSERLDALTDRQAFKGRFLGASCHSLAQLKQAVDKGCDYVTLSPIAQTQSHPDTPNLGWDVAAEWVKDQPIPVYLLGGLDDTALEGAINIGAQGIAAISAWWR</sequence>
<keyword evidence="5 18" id="KW-0479">Metal-binding</keyword>
<evidence type="ECO:0000256" key="1">
    <source>
        <dbReference type="ARBA" id="ARBA00001946"/>
    </source>
</evidence>
<evidence type="ECO:0000256" key="4">
    <source>
        <dbReference type="ARBA" id="ARBA00022705"/>
    </source>
</evidence>
<dbReference type="InterPro" id="IPR015797">
    <property type="entry name" value="NUDIX_hydrolase-like_dom_sf"/>
</dbReference>
<evidence type="ECO:0000256" key="2">
    <source>
        <dbReference type="ARBA" id="ARBA00005582"/>
    </source>
</evidence>
<dbReference type="Proteomes" id="UP000324760">
    <property type="component" value="Chromosome"/>
</dbReference>
<feature type="domain" description="Nudix hydrolase" evidence="19">
    <location>
        <begin position="2"/>
        <end position="129"/>
    </location>
</feature>
<dbReference type="NCBIfam" id="TIGR00586">
    <property type="entry name" value="mutt"/>
    <property type="match status" value="1"/>
</dbReference>
<comment type="similarity">
    <text evidence="2">Belongs to the Nudix hydrolase family.</text>
</comment>
<evidence type="ECO:0000256" key="9">
    <source>
        <dbReference type="ARBA" id="ARBA00023204"/>
    </source>
</evidence>
<name>A0A5P1R9S6_9GAMM</name>
<dbReference type="InterPro" id="IPR000086">
    <property type="entry name" value="NUDIX_hydrolase_dom"/>
</dbReference>
<dbReference type="PROSITE" id="PS51462">
    <property type="entry name" value="NUDIX"/>
    <property type="match status" value="1"/>
</dbReference>
<evidence type="ECO:0000256" key="8">
    <source>
        <dbReference type="ARBA" id="ARBA00022842"/>
    </source>
</evidence>
<keyword evidence="6" id="KW-0227">DNA damage</keyword>
<protein>
    <recommendedName>
        <fullName evidence="13">8-oxo-dGTP diphosphatase</fullName>
        <ecNumber evidence="12">3.6.1.55</ecNumber>
    </recommendedName>
    <alternativeName>
        <fullName evidence="16">7,8-dihydro-8-oxoguanine-triphosphatase</fullName>
    </alternativeName>
    <alternativeName>
        <fullName evidence="15">Mutator protein MutT</fullName>
    </alternativeName>
    <alternativeName>
        <fullName evidence="14">dGTP pyrophosphohydrolase</fullName>
    </alternativeName>
</protein>
<dbReference type="PRINTS" id="PR00502">
    <property type="entry name" value="NUDIXFAMILY"/>
</dbReference>
<evidence type="ECO:0000256" key="11">
    <source>
        <dbReference type="ARBA" id="ARBA00036904"/>
    </source>
</evidence>
<dbReference type="SUPFAM" id="SSF51391">
    <property type="entry name" value="Thiamin phosphate synthase"/>
    <property type="match status" value="1"/>
</dbReference>
<evidence type="ECO:0000256" key="17">
    <source>
        <dbReference type="PIRSR" id="PIRSR603561-1"/>
    </source>
</evidence>
<dbReference type="InterPro" id="IPR013785">
    <property type="entry name" value="Aldolase_TIM"/>
</dbReference>
<evidence type="ECO:0000256" key="14">
    <source>
        <dbReference type="ARBA" id="ARBA00041592"/>
    </source>
</evidence>
<dbReference type="InterPro" id="IPR003561">
    <property type="entry name" value="Mutator_MutT"/>
</dbReference>
<dbReference type="InterPro" id="IPR047127">
    <property type="entry name" value="MutT-like"/>
</dbReference>
<feature type="binding site" evidence="17">
    <location>
        <position position="29"/>
    </location>
    <ligand>
        <name>8-oxo-dGTP</name>
        <dbReference type="ChEBI" id="CHEBI:77896"/>
    </ligand>
</feature>
<evidence type="ECO:0000256" key="16">
    <source>
        <dbReference type="ARBA" id="ARBA00042798"/>
    </source>
</evidence>
<dbReference type="GO" id="GO:0035539">
    <property type="term" value="F:8-oxo-7,8-dihydrodeoxyguanosine triphosphate pyrophosphatase activity"/>
    <property type="evidence" value="ECO:0007669"/>
    <property type="project" value="UniProtKB-EC"/>
</dbReference>
<dbReference type="EMBL" id="CP043869">
    <property type="protein sequence ID" value="QEQ96036.1"/>
    <property type="molecule type" value="Genomic_DNA"/>
</dbReference>
<evidence type="ECO:0000256" key="7">
    <source>
        <dbReference type="ARBA" id="ARBA00022801"/>
    </source>
</evidence>
<comment type="cofactor">
    <cofactor evidence="1 18">
        <name>Mg(2+)</name>
        <dbReference type="ChEBI" id="CHEBI:18420"/>
    </cofactor>
</comment>
<dbReference type="CDD" id="cd00564">
    <property type="entry name" value="TMP_TenI"/>
    <property type="match status" value="1"/>
</dbReference>
<comment type="catalytic activity">
    <reaction evidence="10">
        <text>8-oxo-dGTP + H2O = 8-oxo-dGMP + diphosphate + H(+)</text>
        <dbReference type="Rhea" id="RHEA:31575"/>
        <dbReference type="ChEBI" id="CHEBI:15377"/>
        <dbReference type="ChEBI" id="CHEBI:15378"/>
        <dbReference type="ChEBI" id="CHEBI:33019"/>
        <dbReference type="ChEBI" id="CHEBI:63224"/>
        <dbReference type="ChEBI" id="CHEBI:77896"/>
        <dbReference type="EC" id="3.6.1.55"/>
    </reaction>
</comment>
<dbReference type="FunFam" id="3.90.79.10:FF:000014">
    <property type="entry name" value="8-oxo-dGTP diphosphatase MutT"/>
    <property type="match status" value="1"/>
</dbReference>
<keyword evidence="3" id="KW-0515">Mutator protein</keyword>
<evidence type="ECO:0000313" key="21">
    <source>
        <dbReference type="Proteomes" id="UP000324760"/>
    </source>
</evidence>
<dbReference type="GO" id="GO:0006260">
    <property type="term" value="P:DNA replication"/>
    <property type="evidence" value="ECO:0007669"/>
    <property type="project" value="UniProtKB-KW"/>
</dbReference>
<organism evidence="20 21">
    <name type="scientific">Neptunomonas concharum</name>
    <dbReference type="NCBI Taxonomy" id="1031538"/>
    <lineage>
        <taxon>Bacteria</taxon>
        <taxon>Pseudomonadati</taxon>
        <taxon>Pseudomonadota</taxon>
        <taxon>Gammaproteobacteria</taxon>
        <taxon>Oceanospirillales</taxon>
        <taxon>Oceanospirillaceae</taxon>
        <taxon>Neptunomonas</taxon>
    </lineage>
</organism>
<dbReference type="InterPro" id="IPR029119">
    <property type="entry name" value="MutY_C"/>
</dbReference>
<feature type="binding site" evidence="18">
    <location>
        <position position="38"/>
    </location>
    <ligand>
        <name>Mg(2+)</name>
        <dbReference type="ChEBI" id="CHEBI:18420"/>
    </ligand>
</feature>
<dbReference type="NCBIfam" id="NF006530">
    <property type="entry name" value="PRK08999.1"/>
    <property type="match status" value="1"/>
</dbReference>
<keyword evidence="9" id="KW-0234">DNA repair</keyword>
<dbReference type="KEGG" id="ncu:F0U83_04565"/>
<dbReference type="InterPro" id="IPR022998">
    <property type="entry name" value="ThiamineP_synth_TenI"/>
</dbReference>
<evidence type="ECO:0000256" key="10">
    <source>
        <dbReference type="ARBA" id="ARBA00035861"/>
    </source>
</evidence>
<feature type="binding site" evidence="17">
    <location>
        <begin position="35"/>
        <end position="38"/>
    </location>
    <ligand>
        <name>8-oxo-dGTP</name>
        <dbReference type="ChEBI" id="CHEBI:77896"/>
    </ligand>
</feature>
<dbReference type="GO" id="GO:0046872">
    <property type="term" value="F:metal ion binding"/>
    <property type="evidence" value="ECO:0007669"/>
    <property type="project" value="UniProtKB-KW"/>
</dbReference>
<evidence type="ECO:0000256" key="5">
    <source>
        <dbReference type="ARBA" id="ARBA00022723"/>
    </source>
</evidence>
<evidence type="ECO:0000256" key="15">
    <source>
        <dbReference type="ARBA" id="ARBA00041979"/>
    </source>
</evidence>